<evidence type="ECO:0000313" key="6">
    <source>
        <dbReference type="Proteomes" id="UP000324853"/>
    </source>
</evidence>
<dbReference type="GO" id="GO:0005524">
    <property type="term" value="F:ATP binding"/>
    <property type="evidence" value="ECO:0007669"/>
    <property type="project" value="UniProtKB-KW"/>
</dbReference>
<dbReference type="SMART" id="SM00796">
    <property type="entry name" value="AHS1"/>
    <property type="match status" value="1"/>
</dbReference>
<feature type="domain" description="Carboxyltransferase" evidence="4">
    <location>
        <begin position="36"/>
        <end position="234"/>
    </location>
</feature>
<evidence type="ECO:0000256" key="2">
    <source>
        <dbReference type="ARBA" id="ARBA00022801"/>
    </source>
</evidence>
<accession>A0A5S4W2M4</accession>
<evidence type="ECO:0000256" key="1">
    <source>
        <dbReference type="ARBA" id="ARBA00022741"/>
    </source>
</evidence>
<dbReference type="InterPro" id="IPR029000">
    <property type="entry name" value="Cyclophilin-like_dom_sf"/>
</dbReference>
<dbReference type="AlphaFoldDB" id="A0A5S4W2M4"/>
<dbReference type="NCBIfam" id="TIGR00370">
    <property type="entry name" value="5-oxoprolinase subunit PxpB"/>
    <property type="match status" value="1"/>
</dbReference>
<evidence type="ECO:0000256" key="3">
    <source>
        <dbReference type="ARBA" id="ARBA00022840"/>
    </source>
</evidence>
<dbReference type="PANTHER" id="PTHR34698">
    <property type="entry name" value="5-OXOPROLINASE SUBUNIT B"/>
    <property type="match status" value="1"/>
</dbReference>
<keyword evidence="2 5" id="KW-0378">Hydrolase</keyword>
<dbReference type="Proteomes" id="UP000324853">
    <property type="component" value="Unassembled WGS sequence"/>
</dbReference>
<dbReference type="PANTHER" id="PTHR34698:SF2">
    <property type="entry name" value="5-OXOPROLINASE SUBUNIT B"/>
    <property type="match status" value="1"/>
</dbReference>
<dbReference type="Pfam" id="PF02682">
    <property type="entry name" value="CT_C_D"/>
    <property type="match status" value="1"/>
</dbReference>
<dbReference type="EMBL" id="VSSR01000069">
    <property type="protein sequence ID" value="TYL74919.1"/>
    <property type="molecule type" value="Genomic_DNA"/>
</dbReference>
<organism evidence="5 6">
    <name type="scientific">Bradyrhizobium cytisi</name>
    <dbReference type="NCBI Taxonomy" id="515489"/>
    <lineage>
        <taxon>Bacteria</taxon>
        <taxon>Pseudomonadati</taxon>
        <taxon>Pseudomonadota</taxon>
        <taxon>Alphaproteobacteria</taxon>
        <taxon>Hyphomicrobiales</taxon>
        <taxon>Nitrobacteraceae</taxon>
        <taxon>Bradyrhizobium</taxon>
    </lineage>
</organism>
<dbReference type="InterPro" id="IPR003833">
    <property type="entry name" value="CT_C_D"/>
</dbReference>
<comment type="caution">
    <text evidence="5">The sequence shown here is derived from an EMBL/GenBank/DDBJ whole genome shotgun (WGS) entry which is preliminary data.</text>
</comment>
<dbReference type="InterPro" id="IPR010016">
    <property type="entry name" value="PxpB"/>
</dbReference>
<dbReference type="Gene3D" id="2.40.100.10">
    <property type="entry name" value="Cyclophilin-like"/>
    <property type="match status" value="1"/>
</dbReference>
<gene>
    <name evidence="5" type="primary">pxpB</name>
    <name evidence="5" type="ORF">FXB38_34115</name>
</gene>
<name>A0A5S4W2M4_9BRAD</name>
<dbReference type="SUPFAM" id="SSF50891">
    <property type="entry name" value="Cyclophilin-like"/>
    <property type="match status" value="1"/>
</dbReference>
<sequence length="249" mass="26782">MARFEVGGAHERWTSEALLSINQPSAPFVGTIEKSPKISLIGTLAMLVEAPGDFDLVQQGRIWALADAVSAWPNVQEAVIGVTNVMLVFEQPPADIGMLSASIAELWHRTPSRKTGGKVIEIPVVYGGEFGFDLPAVASRSGLSEREVIRIHSEGDYTVCAVASSPGFGYLHGLDPRIQMPRKSVPSLSMRAGSVTIGGMQTGVAVLTSPNGWNAIGWASVAMFDPRSEQPSLMLPGDRVRFRIDRIEL</sequence>
<dbReference type="OrthoDB" id="9778567at2"/>
<evidence type="ECO:0000313" key="5">
    <source>
        <dbReference type="EMBL" id="TYL74919.1"/>
    </source>
</evidence>
<dbReference type="EC" id="3.5.2.9" evidence="5"/>
<reference evidence="5 6" key="1">
    <citation type="submission" date="2019-08" db="EMBL/GenBank/DDBJ databases">
        <title>Bradyrhizobium hipponensis sp. nov., a rhizobium isolated from a Lupinus angustifolius root nodule in Tunisia.</title>
        <authorList>
            <person name="Off K."/>
            <person name="Rejili M."/>
            <person name="Mars M."/>
            <person name="Brachmann A."/>
            <person name="Marin M."/>
        </authorList>
    </citation>
    <scope>NUCLEOTIDE SEQUENCE [LARGE SCALE GENOMIC DNA]</scope>
    <source>
        <strain evidence="5 6">CTAW11</strain>
    </source>
</reference>
<dbReference type="GO" id="GO:0017168">
    <property type="term" value="F:5-oxoprolinase (ATP-hydrolyzing) activity"/>
    <property type="evidence" value="ECO:0007669"/>
    <property type="project" value="UniProtKB-EC"/>
</dbReference>
<dbReference type="SUPFAM" id="SSF160467">
    <property type="entry name" value="PH0987 N-terminal domain-like"/>
    <property type="match status" value="1"/>
</dbReference>
<protein>
    <submittedName>
        <fullName evidence="5">5-oxoprolinase subunit PxpB</fullName>
        <ecNumber evidence="5">3.5.2.9</ecNumber>
    </submittedName>
</protein>
<keyword evidence="3" id="KW-0067">ATP-binding</keyword>
<evidence type="ECO:0000259" key="4">
    <source>
        <dbReference type="SMART" id="SM00796"/>
    </source>
</evidence>
<keyword evidence="6" id="KW-1185">Reference proteome</keyword>
<proteinExistence type="predicted"/>
<keyword evidence="1" id="KW-0547">Nucleotide-binding</keyword>